<dbReference type="EMBL" id="JACIED010000002">
    <property type="protein sequence ID" value="MBB4007822.1"/>
    <property type="molecule type" value="Genomic_DNA"/>
</dbReference>
<dbReference type="InterPro" id="IPR032126">
    <property type="entry name" value="LydA_holin"/>
</dbReference>
<dbReference type="RefSeq" id="WP_075616216.1">
    <property type="nucleotide sequence ID" value="NZ_JACIED010000002.1"/>
</dbReference>
<evidence type="ECO:0008006" key="6">
    <source>
        <dbReference type="Google" id="ProtNLM"/>
    </source>
</evidence>
<dbReference type="Proteomes" id="UP000544107">
    <property type="component" value="Unassembled WGS sequence"/>
</dbReference>
<comment type="caution">
    <text evidence="3">The sequence shown here is derived from an EMBL/GenBank/DDBJ whole genome shotgun (WGS) entry which is preliminary data.</text>
</comment>
<keyword evidence="1" id="KW-0472">Membrane</keyword>
<name>A0A1Q9A0R2_9HYPH</name>
<dbReference type="AlphaFoldDB" id="A0A1Q9A0R2"/>
<keyword evidence="1" id="KW-1133">Transmembrane helix</keyword>
<keyword evidence="4" id="KW-1185">Reference proteome</keyword>
<reference evidence="3 4" key="1">
    <citation type="submission" date="2016-09" db="EMBL/GenBank/DDBJ databases">
        <title>Rhizobium oryziradicis sp. nov., isolated from the root of rice.</title>
        <authorList>
            <person name="Zhao J."/>
            <person name="Zhang X."/>
        </authorList>
    </citation>
    <scope>NUCLEOTIDE SEQUENCE [LARGE SCALE GENOMIC DNA]</scope>
    <source>
        <strain evidence="3 4">14971</strain>
    </source>
</reference>
<protein>
    <recommendedName>
        <fullName evidence="6">LydA holin phage, holin superfamily III</fullName>
    </recommendedName>
</protein>
<proteinExistence type="predicted"/>
<feature type="transmembrane region" description="Helical" evidence="1">
    <location>
        <begin position="12"/>
        <end position="29"/>
    </location>
</feature>
<evidence type="ECO:0000256" key="1">
    <source>
        <dbReference type="SAM" id="Phobius"/>
    </source>
</evidence>
<dbReference type="Pfam" id="PF16083">
    <property type="entry name" value="Phage_holin_3_3"/>
    <property type="match status" value="1"/>
</dbReference>
<dbReference type="Proteomes" id="UP000185598">
    <property type="component" value="Unassembled WGS sequence"/>
</dbReference>
<evidence type="ECO:0000313" key="5">
    <source>
        <dbReference type="Proteomes" id="UP000544107"/>
    </source>
</evidence>
<organism evidence="3 4">
    <name type="scientific">Allorhizobium taibaishanense</name>
    <dbReference type="NCBI Taxonomy" id="887144"/>
    <lineage>
        <taxon>Bacteria</taxon>
        <taxon>Pseudomonadati</taxon>
        <taxon>Pseudomonadota</taxon>
        <taxon>Alphaproteobacteria</taxon>
        <taxon>Hyphomicrobiales</taxon>
        <taxon>Rhizobiaceae</taxon>
        <taxon>Rhizobium/Agrobacterium group</taxon>
        <taxon>Allorhizobium</taxon>
    </lineage>
</organism>
<accession>A0A1Q9A0R2</accession>
<sequence length="110" mass="11755">MSEKISTLAEVLTAWFGGAGTTIIGAILGRAMWHGQEVRRARRRPLGPELLWELPIAIGMAMVGEGLAGWLNVGQPVSTGLIAALAYMGPRGAEVLFIKWWIGARGANSK</sequence>
<dbReference type="STRING" id="887144.BJF91_08410"/>
<gene>
    <name evidence="3" type="ORF">BJF91_08410</name>
    <name evidence="2" type="ORF">GGQ71_002085</name>
</gene>
<evidence type="ECO:0000313" key="2">
    <source>
        <dbReference type="EMBL" id="MBB4007822.1"/>
    </source>
</evidence>
<keyword evidence="1" id="KW-0812">Transmembrane</keyword>
<dbReference type="OrthoDB" id="7352935at2"/>
<evidence type="ECO:0000313" key="3">
    <source>
        <dbReference type="EMBL" id="OLP48163.1"/>
    </source>
</evidence>
<evidence type="ECO:0000313" key="4">
    <source>
        <dbReference type="Proteomes" id="UP000185598"/>
    </source>
</evidence>
<dbReference type="EMBL" id="MKIN01000024">
    <property type="protein sequence ID" value="OLP48163.1"/>
    <property type="molecule type" value="Genomic_DNA"/>
</dbReference>
<reference evidence="2 5" key="2">
    <citation type="submission" date="2020-08" db="EMBL/GenBank/DDBJ databases">
        <title>Genomic Encyclopedia of Type Strains, Phase IV (KMG-IV): sequencing the most valuable type-strain genomes for metagenomic binning, comparative biology and taxonomic classification.</title>
        <authorList>
            <person name="Goeker M."/>
        </authorList>
    </citation>
    <scope>NUCLEOTIDE SEQUENCE [LARGE SCALE GENOMIC DNA]</scope>
    <source>
        <strain evidence="2 5">DSM 100021</strain>
    </source>
</reference>